<evidence type="ECO:0000256" key="8">
    <source>
        <dbReference type="ARBA" id="ARBA00023144"/>
    </source>
</evidence>
<evidence type="ECO:0000256" key="3">
    <source>
        <dbReference type="ARBA" id="ARBA00004947"/>
    </source>
</evidence>
<proteinExistence type="inferred from homology"/>
<dbReference type="InterPro" id="IPR001509">
    <property type="entry name" value="Epimerase_deHydtase"/>
</dbReference>
<evidence type="ECO:0000256" key="1">
    <source>
        <dbReference type="ARBA" id="ARBA00000083"/>
    </source>
</evidence>
<dbReference type="SUPFAM" id="SSF51735">
    <property type="entry name" value="NAD(P)-binding Rossmann-fold domains"/>
    <property type="match status" value="1"/>
</dbReference>
<dbReference type="InterPro" id="IPR036291">
    <property type="entry name" value="NAD(P)-bd_dom_sf"/>
</dbReference>
<dbReference type="RefSeq" id="WP_013181171.1">
    <property type="nucleotide sequence ID" value="NC_014225.1"/>
</dbReference>
<comment type="pathway">
    <text evidence="3">Carbohydrate metabolism; galactose metabolism.</text>
</comment>
<comment type="similarity">
    <text evidence="4">Belongs to the NAD(P)-dependent epimerase/dehydratase family.</text>
</comment>
<evidence type="ECO:0000256" key="10">
    <source>
        <dbReference type="ARBA" id="ARBA00031367"/>
    </source>
</evidence>
<name>D6YTI2_WADCW</name>
<dbReference type="OrthoDB" id="183072at2"/>
<comment type="catalytic activity">
    <reaction evidence="1">
        <text>UDP-alpha-D-glucose = UDP-alpha-D-galactose</text>
        <dbReference type="Rhea" id="RHEA:22168"/>
        <dbReference type="ChEBI" id="CHEBI:58885"/>
        <dbReference type="ChEBI" id="CHEBI:66914"/>
        <dbReference type="EC" id="5.1.3.2"/>
    </reaction>
</comment>
<keyword evidence="7" id="KW-0520">NAD</keyword>
<dbReference type="GO" id="GO:0006012">
    <property type="term" value="P:galactose metabolic process"/>
    <property type="evidence" value="ECO:0007669"/>
    <property type="project" value="UniProtKB-KW"/>
</dbReference>
<dbReference type="KEGG" id="wch:wcw_0067"/>
<dbReference type="EMBL" id="CP001928">
    <property type="protein sequence ID" value="ADI37443.1"/>
    <property type="molecule type" value="Genomic_DNA"/>
</dbReference>
<keyword evidence="8" id="KW-0119">Carbohydrate metabolism</keyword>
<evidence type="ECO:0000313" key="13">
    <source>
        <dbReference type="EMBL" id="ADI37443.1"/>
    </source>
</evidence>
<dbReference type="AlphaFoldDB" id="D6YTI2"/>
<evidence type="ECO:0000256" key="2">
    <source>
        <dbReference type="ARBA" id="ARBA00001911"/>
    </source>
</evidence>
<dbReference type="PANTHER" id="PTHR43725:SF47">
    <property type="entry name" value="UDP-GLUCOSE 4-EPIMERASE"/>
    <property type="match status" value="1"/>
</dbReference>
<evidence type="ECO:0000256" key="7">
    <source>
        <dbReference type="ARBA" id="ARBA00023027"/>
    </source>
</evidence>
<evidence type="ECO:0000259" key="12">
    <source>
        <dbReference type="Pfam" id="PF01370"/>
    </source>
</evidence>
<organism evidence="13 14">
    <name type="scientific">Waddlia chondrophila (strain ATCC VR-1470 / WSU 86-1044)</name>
    <dbReference type="NCBI Taxonomy" id="716544"/>
    <lineage>
        <taxon>Bacteria</taxon>
        <taxon>Pseudomonadati</taxon>
        <taxon>Chlamydiota</taxon>
        <taxon>Chlamydiia</taxon>
        <taxon>Parachlamydiales</taxon>
        <taxon>Waddliaceae</taxon>
        <taxon>Waddlia</taxon>
    </lineage>
</organism>
<accession>D6YTI2</accession>
<evidence type="ECO:0000256" key="5">
    <source>
        <dbReference type="ARBA" id="ARBA00013189"/>
    </source>
</evidence>
<sequence length="308" mass="35359">MNILFTGASSFTGMWFAKELSSQGHAVTCIFQKSQNTYQELRGKRVAAVLTRCISHFNCKFGSDSFLELVKSSRWDLLCHHAAEVSCYKSSDFDVSNAVKKNTWRLEKILQSLKERGCCRIMLTGSVFEQNEGEGDNIEQAVSPYGYSKGLTSEIFRFACEQNKIQLGKFVIPNPFGPYEEQKFTTYLAKSWLSRKIPEVSFPNYVRDNIHVSLLAKLYAKAAASIDRNTSYQQWNPSGYSESQAKFTERFAKEMEKRLSVPCAFTLKEQTEFPEPKKRINTQPINIETWSEKEAWDQLASFYSHYYG</sequence>
<dbReference type="EC" id="5.1.3.2" evidence="5"/>
<dbReference type="Proteomes" id="UP000001505">
    <property type="component" value="Chromosome"/>
</dbReference>
<dbReference type="Pfam" id="PF01370">
    <property type="entry name" value="Epimerase"/>
    <property type="match status" value="1"/>
</dbReference>
<dbReference type="eggNOG" id="COG0451">
    <property type="taxonomic scope" value="Bacteria"/>
</dbReference>
<dbReference type="STRING" id="716544.wcw_0067"/>
<dbReference type="HOGENOM" id="CLU_885486_0_0_0"/>
<feature type="domain" description="NAD-dependent epimerase/dehydratase" evidence="12">
    <location>
        <begin position="3"/>
        <end position="236"/>
    </location>
</feature>
<dbReference type="GO" id="GO:0003978">
    <property type="term" value="F:UDP-glucose 4-epimerase activity"/>
    <property type="evidence" value="ECO:0007669"/>
    <property type="project" value="UniProtKB-EC"/>
</dbReference>
<reference evidence="13 14" key="1">
    <citation type="journal article" date="2010" name="PLoS ONE">
        <title>The Waddlia genome: a window into chlamydial biology.</title>
        <authorList>
            <person name="Bertelli C."/>
            <person name="Collyn F."/>
            <person name="Croxatto A."/>
            <person name="Ruckert C."/>
            <person name="Polkinghorne A."/>
            <person name="Kebbi-Beghdadi C."/>
            <person name="Goesmann A."/>
            <person name="Vaughan L."/>
            <person name="Greub G."/>
        </authorList>
    </citation>
    <scope>NUCLEOTIDE SEQUENCE [LARGE SCALE GENOMIC DNA]</scope>
    <source>
        <strain evidence="14">ATCC VR-1470 / WSU 86-1044</strain>
    </source>
</reference>
<evidence type="ECO:0000256" key="11">
    <source>
        <dbReference type="ARBA" id="ARBA00033067"/>
    </source>
</evidence>
<keyword evidence="14" id="KW-1185">Reference proteome</keyword>
<protein>
    <recommendedName>
        <fullName evidence="6">UDP-glucose 4-epimerase</fullName>
        <ecNumber evidence="5">5.1.3.2</ecNumber>
    </recommendedName>
    <alternativeName>
        <fullName evidence="11">Galactowaldenase</fullName>
    </alternativeName>
    <alternativeName>
        <fullName evidence="10">UDP-galactose 4-epimerase</fullName>
    </alternativeName>
</protein>
<dbReference type="Gene3D" id="3.40.50.720">
    <property type="entry name" value="NAD(P)-binding Rossmann-like Domain"/>
    <property type="match status" value="1"/>
</dbReference>
<evidence type="ECO:0000256" key="6">
    <source>
        <dbReference type="ARBA" id="ARBA00018569"/>
    </source>
</evidence>
<dbReference type="GO" id="GO:0005829">
    <property type="term" value="C:cytosol"/>
    <property type="evidence" value="ECO:0007669"/>
    <property type="project" value="TreeGrafter"/>
</dbReference>
<dbReference type="PANTHER" id="PTHR43725">
    <property type="entry name" value="UDP-GLUCOSE 4-EPIMERASE"/>
    <property type="match status" value="1"/>
</dbReference>
<evidence type="ECO:0000256" key="9">
    <source>
        <dbReference type="ARBA" id="ARBA00023235"/>
    </source>
</evidence>
<gene>
    <name evidence="13" type="ordered locus">wcw_0067</name>
</gene>
<evidence type="ECO:0000256" key="4">
    <source>
        <dbReference type="ARBA" id="ARBA00007637"/>
    </source>
</evidence>
<evidence type="ECO:0000313" key="14">
    <source>
        <dbReference type="Proteomes" id="UP000001505"/>
    </source>
</evidence>
<keyword evidence="8" id="KW-0299">Galactose metabolism</keyword>
<comment type="cofactor">
    <cofactor evidence="2">
        <name>NAD(+)</name>
        <dbReference type="ChEBI" id="CHEBI:57540"/>
    </cofactor>
</comment>
<keyword evidence="9" id="KW-0413">Isomerase</keyword>